<gene>
    <name evidence="2" type="ORF">N47_J02440</name>
</gene>
<dbReference type="GO" id="GO:0006281">
    <property type="term" value="P:DNA repair"/>
    <property type="evidence" value="ECO:0007669"/>
    <property type="project" value="InterPro"/>
</dbReference>
<dbReference type="Gene3D" id="3.30.1330.70">
    <property type="entry name" value="Holliday junction resolvase RusA"/>
    <property type="match status" value="1"/>
</dbReference>
<dbReference type="Pfam" id="PF05866">
    <property type="entry name" value="RusA"/>
    <property type="match status" value="1"/>
</dbReference>
<organism evidence="2">
    <name type="scientific">uncultured Desulfobacterium sp</name>
    <dbReference type="NCBI Taxonomy" id="201089"/>
    <lineage>
        <taxon>Bacteria</taxon>
        <taxon>Pseudomonadati</taxon>
        <taxon>Thermodesulfobacteriota</taxon>
        <taxon>Desulfobacteria</taxon>
        <taxon>Desulfobacterales</taxon>
        <taxon>Desulfobacteriaceae</taxon>
        <taxon>Desulfobacterium</taxon>
        <taxon>environmental samples</taxon>
    </lineage>
</organism>
<accession>E1YFB9</accession>
<evidence type="ECO:0000313" key="2">
    <source>
        <dbReference type="EMBL" id="CBX29263.1"/>
    </source>
</evidence>
<dbReference type="EMBL" id="FR695872">
    <property type="protein sequence ID" value="CBX29263.1"/>
    <property type="molecule type" value="Genomic_DNA"/>
</dbReference>
<dbReference type="InterPro" id="IPR036614">
    <property type="entry name" value="RusA-like_sf"/>
</dbReference>
<feature type="region of interest" description="Disordered" evidence="1">
    <location>
        <begin position="1"/>
        <end position="23"/>
    </location>
</feature>
<dbReference type="GO" id="GO:0006310">
    <property type="term" value="P:DNA recombination"/>
    <property type="evidence" value="ECO:0007669"/>
    <property type="project" value="InterPro"/>
</dbReference>
<reference evidence="2" key="1">
    <citation type="journal article" date="2011" name="Environ. Microbiol.">
        <title>Genomic insights into the metabolic potential of the polycyclic aromatic hydrocarbon degrading sulfate-reducing Deltaproteobacterium N47.</title>
        <authorList>
            <person name="Bergmann F."/>
            <person name="Selesi D."/>
            <person name="Weinmaier T."/>
            <person name="Tischler P."/>
            <person name="Rattei T."/>
            <person name="Meckenstock R.U."/>
        </authorList>
    </citation>
    <scope>NUCLEOTIDE SEQUENCE</scope>
</reference>
<sequence>MPPESGEIEFSIERPPVSLQSNGDRKREFKEHVAAKVEKVGFLLSGDVSVRIQWNVHEQKRYENNTSADVDNIVKPLLDAICGPNGILIDDNQVQAIECFWIDSYEYNWEQIDIRIKFMPDEYLPKNGLAFVCMDKNICIPFLKNRRPEEQVLFISAQERKLALRDEMMKNGMSYYESKDVMSVQRFFHKSRLQGFDIEDLIELKRKVSIS</sequence>
<dbReference type="InterPro" id="IPR008822">
    <property type="entry name" value="Endonuclease_RusA-like"/>
</dbReference>
<name>E1YFB9_9BACT</name>
<dbReference type="AlphaFoldDB" id="E1YFB9"/>
<proteinExistence type="predicted"/>
<evidence type="ECO:0000256" key="1">
    <source>
        <dbReference type="SAM" id="MobiDB-lite"/>
    </source>
</evidence>
<dbReference type="GO" id="GO:0000287">
    <property type="term" value="F:magnesium ion binding"/>
    <property type="evidence" value="ECO:0007669"/>
    <property type="project" value="InterPro"/>
</dbReference>
<dbReference type="SUPFAM" id="SSF103084">
    <property type="entry name" value="Holliday junction resolvase RusA"/>
    <property type="match status" value="1"/>
</dbReference>
<protein>
    <submittedName>
        <fullName evidence="2">Uncharacterized protein</fullName>
    </submittedName>
</protein>